<name>A0A8H7Q170_MORIS</name>
<keyword evidence="1" id="KW-0472">Membrane</keyword>
<dbReference type="OrthoDB" id="10321420at2759"/>
<dbReference type="Proteomes" id="UP000654370">
    <property type="component" value="Unassembled WGS sequence"/>
</dbReference>
<reference evidence="2" key="1">
    <citation type="submission" date="2020-12" db="EMBL/GenBank/DDBJ databases">
        <title>Metabolic potential, ecology and presence of endohyphal bacteria is reflected in genomic diversity of Mucoromycotina.</title>
        <authorList>
            <person name="Muszewska A."/>
            <person name="Okrasinska A."/>
            <person name="Steczkiewicz K."/>
            <person name="Drgas O."/>
            <person name="Orlowska M."/>
            <person name="Perlinska-Lenart U."/>
            <person name="Aleksandrzak-Piekarczyk T."/>
            <person name="Szatraj K."/>
            <person name="Zielenkiewicz U."/>
            <person name="Pilsyk S."/>
            <person name="Malc E."/>
            <person name="Mieczkowski P."/>
            <person name="Kruszewska J.S."/>
            <person name="Biernat P."/>
            <person name="Pawlowska J."/>
        </authorList>
    </citation>
    <scope>NUCLEOTIDE SEQUENCE</scope>
    <source>
        <strain evidence="2">WA0000067209</strain>
    </source>
</reference>
<dbReference type="AlphaFoldDB" id="A0A8H7Q170"/>
<comment type="caution">
    <text evidence="2">The sequence shown here is derived from an EMBL/GenBank/DDBJ whole genome shotgun (WGS) entry which is preliminary data.</text>
</comment>
<accession>A0A8H7Q170</accession>
<keyword evidence="1" id="KW-0812">Transmembrane</keyword>
<keyword evidence="1" id="KW-1133">Transmembrane helix</keyword>
<proteinExistence type="predicted"/>
<gene>
    <name evidence="2" type="ORF">INT43_006441</name>
</gene>
<sequence length="206" mass="22790">MVRDRIHGWLSCCFGSLFGFLFIVVFAGGWIGTTVWGLYTTTEYIHEIQSVAATNCTILDATMDDDDDGSYWLIHASYMIPVQLGVPANTTKISILDGTDYNAHYSVNQTLSCWVSTINFNTVTLSPSHVDAGTIIGLIILILMAIPLFIGVLYVVFYGFGLVCTFLTSCFASLKRERRHSFETVVATESLQIDEGGYNLNNRSLV</sequence>
<evidence type="ECO:0000313" key="3">
    <source>
        <dbReference type="Proteomes" id="UP000654370"/>
    </source>
</evidence>
<feature type="transmembrane region" description="Helical" evidence="1">
    <location>
        <begin position="130"/>
        <end position="150"/>
    </location>
</feature>
<feature type="transmembrane region" description="Helical" evidence="1">
    <location>
        <begin position="6"/>
        <end position="31"/>
    </location>
</feature>
<protein>
    <submittedName>
        <fullName evidence="2">Uncharacterized protein</fullName>
    </submittedName>
</protein>
<dbReference type="EMBL" id="JAEPQZ010000003">
    <property type="protein sequence ID" value="KAG2183435.1"/>
    <property type="molecule type" value="Genomic_DNA"/>
</dbReference>
<organism evidence="2 3">
    <name type="scientific">Mortierella isabellina</name>
    <name type="common">Filamentous fungus</name>
    <name type="synonym">Umbelopsis isabellina</name>
    <dbReference type="NCBI Taxonomy" id="91625"/>
    <lineage>
        <taxon>Eukaryota</taxon>
        <taxon>Fungi</taxon>
        <taxon>Fungi incertae sedis</taxon>
        <taxon>Mucoromycota</taxon>
        <taxon>Mucoromycotina</taxon>
        <taxon>Umbelopsidomycetes</taxon>
        <taxon>Umbelopsidales</taxon>
        <taxon>Umbelopsidaceae</taxon>
        <taxon>Umbelopsis</taxon>
    </lineage>
</organism>
<evidence type="ECO:0000256" key="1">
    <source>
        <dbReference type="SAM" id="Phobius"/>
    </source>
</evidence>
<keyword evidence="3" id="KW-1185">Reference proteome</keyword>
<evidence type="ECO:0000313" key="2">
    <source>
        <dbReference type="EMBL" id="KAG2183435.1"/>
    </source>
</evidence>